<name>A0A8S9WU31_APOLU</name>
<dbReference type="Proteomes" id="UP000466442">
    <property type="component" value="Unassembled WGS sequence"/>
</dbReference>
<dbReference type="AlphaFoldDB" id="A0A8S9WU31"/>
<comment type="caution">
    <text evidence="1">The sequence shown here is derived from an EMBL/GenBank/DDBJ whole genome shotgun (WGS) entry which is preliminary data.</text>
</comment>
<reference evidence="1" key="1">
    <citation type="journal article" date="2021" name="Mol. Ecol. Resour.">
        <title>Apolygus lucorum genome provides insights into omnivorousness and mesophyll feeding.</title>
        <authorList>
            <person name="Liu Y."/>
            <person name="Liu H."/>
            <person name="Wang H."/>
            <person name="Huang T."/>
            <person name="Liu B."/>
            <person name="Yang B."/>
            <person name="Yin L."/>
            <person name="Li B."/>
            <person name="Zhang Y."/>
            <person name="Zhang S."/>
            <person name="Jiang F."/>
            <person name="Zhang X."/>
            <person name="Ren Y."/>
            <person name="Wang B."/>
            <person name="Wang S."/>
            <person name="Lu Y."/>
            <person name="Wu K."/>
            <person name="Fan W."/>
            <person name="Wang G."/>
        </authorList>
    </citation>
    <scope>NUCLEOTIDE SEQUENCE</scope>
    <source>
        <strain evidence="1">12Hb</strain>
    </source>
</reference>
<dbReference type="EMBL" id="WIXP02000014">
    <property type="protein sequence ID" value="KAF6199709.1"/>
    <property type="molecule type" value="Genomic_DNA"/>
</dbReference>
<proteinExistence type="predicted"/>
<gene>
    <name evidence="1" type="ORF">GE061_006007</name>
</gene>
<protein>
    <submittedName>
        <fullName evidence="1">Uncharacterized protein</fullName>
    </submittedName>
</protein>
<evidence type="ECO:0000313" key="2">
    <source>
        <dbReference type="Proteomes" id="UP000466442"/>
    </source>
</evidence>
<organism evidence="1 2">
    <name type="scientific">Apolygus lucorum</name>
    <name type="common">Small green plant bug</name>
    <name type="synonym">Lygocoris lucorum</name>
    <dbReference type="NCBI Taxonomy" id="248454"/>
    <lineage>
        <taxon>Eukaryota</taxon>
        <taxon>Metazoa</taxon>
        <taxon>Ecdysozoa</taxon>
        <taxon>Arthropoda</taxon>
        <taxon>Hexapoda</taxon>
        <taxon>Insecta</taxon>
        <taxon>Pterygota</taxon>
        <taxon>Neoptera</taxon>
        <taxon>Paraneoptera</taxon>
        <taxon>Hemiptera</taxon>
        <taxon>Heteroptera</taxon>
        <taxon>Panheteroptera</taxon>
        <taxon>Cimicomorpha</taxon>
        <taxon>Miridae</taxon>
        <taxon>Mirini</taxon>
        <taxon>Apolygus</taxon>
    </lineage>
</organism>
<evidence type="ECO:0000313" key="1">
    <source>
        <dbReference type="EMBL" id="KAF6199709.1"/>
    </source>
</evidence>
<accession>A0A8S9WU31</accession>
<sequence length="84" mass="9387">MDDGSVVNDKLMSGRSATEDQVMEVEIKQEVLIWDEVKEEVENGWANKDEEQEDCSTAESLCDEREVLQGSVGVGRPSVLKPIF</sequence>
<keyword evidence="2" id="KW-1185">Reference proteome</keyword>